<comment type="subcellular location">
    <subcellularLocation>
        <location evidence="1">Nucleus</location>
    </subcellularLocation>
</comment>
<keyword evidence="4" id="KW-0472">Membrane</keyword>
<dbReference type="GO" id="GO:0035145">
    <property type="term" value="C:exon-exon junction complex"/>
    <property type="evidence" value="ECO:0007669"/>
    <property type="project" value="InterPro"/>
</dbReference>
<keyword evidence="4" id="KW-0812">Transmembrane</keyword>
<dbReference type="FunFam" id="3.30.1560.10:FF:000001">
    <property type="entry name" value="Protein mago nashi homolog"/>
    <property type="match status" value="1"/>
</dbReference>
<dbReference type="InterPro" id="IPR004023">
    <property type="entry name" value="Mago_nashi"/>
</dbReference>
<dbReference type="GO" id="GO:0008380">
    <property type="term" value="P:RNA splicing"/>
    <property type="evidence" value="ECO:0007669"/>
    <property type="project" value="InterPro"/>
</dbReference>
<dbReference type="SUPFAM" id="SSF89817">
    <property type="entry name" value="Mago nashi protein"/>
    <property type="match status" value="1"/>
</dbReference>
<feature type="transmembrane region" description="Helical" evidence="4">
    <location>
        <begin position="174"/>
        <end position="194"/>
    </location>
</feature>
<evidence type="ECO:0000256" key="1">
    <source>
        <dbReference type="ARBA" id="ARBA00004123"/>
    </source>
</evidence>
<dbReference type="EMBL" id="FMSP01000004">
    <property type="protein sequence ID" value="SCV69533.1"/>
    <property type="molecule type" value="Genomic_DNA"/>
</dbReference>
<evidence type="ECO:0000256" key="2">
    <source>
        <dbReference type="ARBA" id="ARBA00009270"/>
    </source>
</evidence>
<dbReference type="PANTHER" id="PTHR12638:SF0">
    <property type="entry name" value="MAGO HOMOLOG, EXON JUNCTION COMPLEX SUBUNIT-RELATED"/>
    <property type="match status" value="1"/>
</dbReference>
<keyword evidence="3" id="KW-0539">Nucleus</keyword>
<accession>A0A238FC03</accession>
<evidence type="ECO:0000313" key="5">
    <source>
        <dbReference type="EMBL" id="SCV69533.1"/>
    </source>
</evidence>
<evidence type="ECO:0000313" key="6">
    <source>
        <dbReference type="Proteomes" id="UP000198372"/>
    </source>
</evidence>
<keyword evidence="6" id="KW-1185">Reference proteome</keyword>
<organism evidence="5 6">
    <name type="scientific">Microbotryum intermedium</name>
    <dbReference type="NCBI Taxonomy" id="269621"/>
    <lineage>
        <taxon>Eukaryota</taxon>
        <taxon>Fungi</taxon>
        <taxon>Dikarya</taxon>
        <taxon>Basidiomycota</taxon>
        <taxon>Pucciniomycotina</taxon>
        <taxon>Microbotryomycetes</taxon>
        <taxon>Microbotryales</taxon>
        <taxon>Microbotryaceae</taxon>
        <taxon>Microbotryum</taxon>
    </lineage>
</organism>
<dbReference type="STRING" id="269621.A0A238FC03"/>
<evidence type="ECO:0000256" key="3">
    <source>
        <dbReference type="ARBA" id="ARBA00023242"/>
    </source>
</evidence>
<name>A0A238FC03_9BASI</name>
<dbReference type="OrthoDB" id="6495301at2759"/>
<comment type="similarity">
    <text evidence="2">Belongs to the mago nashi family.</text>
</comment>
<protein>
    <submittedName>
        <fullName evidence="5">BQ2448_2553 protein</fullName>
    </submittedName>
</protein>
<sequence length="200" mass="22766">MIGARACSTAWTVFEPLSQVVLPPTAPRTIMDSTLDQEFYLRYYTGHSGQHGHEFLEFEFTHDGRLRYANNSNYRKESLIRKECSYIWLSQSSMLELQRIISQSGIIKENDTAWPKKNVVGKQELELKFGRVHASFETAKIGSLVDVQQSDDPEGLRVFYYLVQDLKGFLGESGGGGIVSFSIIFVFSLITLHYKIKPTQ</sequence>
<reference evidence="6" key="1">
    <citation type="submission" date="2016-09" db="EMBL/GenBank/DDBJ databases">
        <authorList>
            <person name="Jeantristanb JTB J.-T."/>
            <person name="Ricardo R."/>
        </authorList>
    </citation>
    <scope>NUCLEOTIDE SEQUENCE [LARGE SCALE GENOMIC DNA]</scope>
</reference>
<dbReference type="CDD" id="cd11295">
    <property type="entry name" value="Mago_nashi"/>
    <property type="match status" value="1"/>
</dbReference>
<dbReference type="Gene3D" id="3.30.1560.10">
    <property type="entry name" value="Mago nashi"/>
    <property type="match status" value="1"/>
</dbReference>
<keyword evidence="4" id="KW-1133">Transmembrane helix</keyword>
<dbReference type="PANTHER" id="PTHR12638">
    <property type="entry name" value="PROTEIN MAGO NASHI HOMOLOG"/>
    <property type="match status" value="1"/>
</dbReference>
<dbReference type="AlphaFoldDB" id="A0A238FC03"/>
<dbReference type="Pfam" id="PF02792">
    <property type="entry name" value="Mago_nashi"/>
    <property type="match status" value="1"/>
</dbReference>
<dbReference type="Proteomes" id="UP000198372">
    <property type="component" value="Unassembled WGS sequence"/>
</dbReference>
<evidence type="ECO:0000256" key="4">
    <source>
        <dbReference type="SAM" id="Phobius"/>
    </source>
</evidence>
<gene>
    <name evidence="5" type="ORF">BQ2448_2553</name>
</gene>
<dbReference type="InterPro" id="IPR036605">
    <property type="entry name" value="Mago_nashi_sf"/>
</dbReference>
<proteinExistence type="inferred from homology"/>